<dbReference type="OrthoDB" id="13869at2"/>
<dbReference type="InterPro" id="IPR027417">
    <property type="entry name" value="P-loop_NTPase"/>
</dbReference>
<sequence>MWKDIEYPRDCHESSGTRWTDGEHPEVVVADVAAHVPAGKVITFANEKGGVGKSTLALHCAVSLAHSGFRVVAIDLDARQATLDQSLCFREGTARVLGVDLPMPRHAILHRPAAAQLQQEINRLDATPDFVVLDAPGADSPIFRRAVAAAETLVTPINASFADLQVLGRTDPVSGRPGAAACFGRTVAALRNARRDLGLAPIDWLVAKNRVRMSERRQIDRVDAALSGLAKQQNFRIGHGLSERVAFRELFQFGLTHLDLRLLPDMVRASKATLAEIERLTAELFPAGSPATRAPAAPTSAPTVRASRRARSAYREALAAAAHGTVNPCI</sequence>
<evidence type="ECO:0000256" key="1">
    <source>
        <dbReference type="SAM" id="MobiDB-lite"/>
    </source>
</evidence>
<proteinExistence type="predicted"/>
<reference evidence="2 3" key="1">
    <citation type="submission" date="2015-06" db="EMBL/GenBank/DDBJ databases">
        <authorList>
            <person name="Kim K.M."/>
        </authorList>
    </citation>
    <scope>NUCLEOTIDE SEQUENCE [LARGE SCALE GENOMIC DNA]</scope>
    <source>
        <strain evidence="2 3">KCTC 22370</strain>
    </source>
</reference>
<organism evidence="2 3">
    <name type="scientific">Pelagerythrobacter marensis</name>
    <dbReference type="NCBI Taxonomy" id="543877"/>
    <lineage>
        <taxon>Bacteria</taxon>
        <taxon>Pseudomonadati</taxon>
        <taxon>Pseudomonadota</taxon>
        <taxon>Alphaproteobacteria</taxon>
        <taxon>Sphingomonadales</taxon>
        <taxon>Erythrobacteraceae</taxon>
        <taxon>Pelagerythrobacter</taxon>
    </lineage>
</organism>
<dbReference type="InterPro" id="IPR050678">
    <property type="entry name" value="DNA_Partitioning_ATPase"/>
</dbReference>
<feature type="region of interest" description="Disordered" evidence="1">
    <location>
        <begin position="1"/>
        <end position="20"/>
    </location>
</feature>
<dbReference type="CDD" id="cd02042">
    <property type="entry name" value="ParAB_family"/>
    <property type="match status" value="1"/>
</dbReference>
<dbReference type="Pfam" id="PF09140">
    <property type="entry name" value="MipZ"/>
    <property type="match status" value="1"/>
</dbReference>
<dbReference type="PATRIC" id="fig|543877.4.peg.768"/>
<dbReference type="STRING" id="543877.AM2010_761"/>
<dbReference type="Gene3D" id="3.40.50.300">
    <property type="entry name" value="P-loop containing nucleotide triphosphate hydrolases"/>
    <property type="match status" value="1"/>
</dbReference>
<keyword evidence="3" id="KW-1185">Reference proteome</keyword>
<name>A0A0G3X6M1_9SPHN</name>
<dbReference type="AlphaFoldDB" id="A0A0G3X6M1"/>
<dbReference type="PANTHER" id="PTHR13696">
    <property type="entry name" value="P-LOOP CONTAINING NUCLEOSIDE TRIPHOSPHATE HYDROLASE"/>
    <property type="match status" value="1"/>
</dbReference>
<dbReference type="Proteomes" id="UP000037643">
    <property type="component" value="Chromosome"/>
</dbReference>
<accession>A0A0G3X6M1</accession>
<dbReference type="KEGG" id="amx:AM2010_761"/>
<gene>
    <name evidence="2" type="ORF">AM2010_761</name>
</gene>
<evidence type="ECO:0000313" key="2">
    <source>
        <dbReference type="EMBL" id="AKM06842.1"/>
    </source>
</evidence>
<evidence type="ECO:0000313" key="3">
    <source>
        <dbReference type="Proteomes" id="UP000037643"/>
    </source>
</evidence>
<dbReference type="InterPro" id="IPR015223">
    <property type="entry name" value="MipZ"/>
</dbReference>
<dbReference type="EMBL" id="CP011805">
    <property type="protein sequence ID" value="AKM06842.1"/>
    <property type="molecule type" value="Genomic_DNA"/>
</dbReference>
<protein>
    <submittedName>
        <fullName evidence="2">ATPase</fullName>
    </submittedName>
</protein>
<dbReference type="PANTHER" id="PTHR13696:SF96">
    <property type="entry name" value="COBQ_COBB_MIND_PARA NUCLEOTIDE BINDING DOMAIN-CONTAINING PROTEIN"/>
    <property type="match status" value="1"/>
</dbReference>
<dbReference type="SUPFAM" id="SSF52540">
    <property type="entry name" value="P-loop containing nucleoside triphosphate hydrolases"/>
    <property type="match status" value="1"/>
</dbReference>